<sequence length="128" mass="13104">MQAEAPMDGWGSDAVVVVAMAVEGCELVDPIQEATPANGWGSDAVVMTVASLFMVFLQETVVAAEKACRLAVMIQEAVVVVNGGGLDAAAPSEACKAAPLEACKMADLMHKGAEVAEEDIDCGIHGLS</sequence>
<evidence type="ECO:0000313" key="2">
    <source>
        <dbReference type="Proteomes" id="UP000479710"/>
    </source>
</evidence>
<organism evidence="1 2">
    <name type="scientific">Oryza meyeriana var. granulata</name>
    <dbReference type="NCBI Taxonomy" id="110450"/>
    <lineage>
        <taxon>Eukaryota</taxon>
        <taxon>Viridiplantae</taxon>
        <taxon>Streptophyta</taxon>
        <taxon>Embryophyta</taxon>
        <taxon>Tracheophyta</taxon>
        <taxon>Spermatophyta</taxon>
        <taxon>Magnoliopsida</taxon>
        <taxon>Liliopsida</taxon>
        <taxon>Poales</taxon>
        <taxon>Poaceae</taxon>
        <taxon>BOP clade</taxon>
        <taxon>Oryzoideae</taxon>
        <taxon>Oryzeae</taxon>
        <taxon>Oryzinae</taxon>
        <taxon>Oryza</taxon>
        <taxon>Oryza meyeriana</taxon>
    </lineage>
</organism>
<dbReference type="EMBL" id="SPHZ02000010">
    <property type="protein sequence ID" value="KAF0894626.1"/>
    <property type="molecule type" value="Genomic_DNA"/>
</dbReference>
<dbReference type="OrthoDB" id="721818at2759"/>
<accession>A0A6G1C3A6</accession>
<dbReference type="AlphaFoldDB" id="A0A6G1C3A6"/>
<reference evidence="1 2" key="1">
    <citation type="submission" date="2019-11" db="EMBL/GenBank/DDBJ databases">
        <title>Whole genome sequence of Oryza granulata.</title>
        <authorList>
            <person name="Li W."/>
        </authorList>
    </citation>
    <scope>NUCLEOTIDE SEQUENCE [LARGE SCALE GENOMIC DNA]</scope>
    <source>
        <strain evidence="2">cv. Menghai</strain>
        <tissue evidence="1">Leaf</tissue>
    </source>
</reference>
<name>A0A6G1C3A6_9ORYZ</name>
<gene>
    <name evidence="1" type="ORF">E2562_001922</name>
</gene>
<evidence type="ECO:0000313" key="1">
    <source>
        <dbReference type="EMBL" id="KAF0894626.1"/>
    </source>
</evidence>
<comment type="caution">
    <text evidence="1">The sequence shown here is derived from an EMBL/GenBank/DDBJ whole genome shotgun (WGS) entry which is preliminary data.</text>
</comment>
<keyword evidence="2" id="KW-1185">Reference proteome</keyword>
<proteinExistence type="predicted"/>
<protein>
    <submittedName>
        <fullName evidence="1">Uncharacterized protein</fullName>
    </submittedName>
</protein>
<dbReference type="Proteomes" id="UP000479710">
    <property type="component" value="Unassembled WGS sequence"/>
</dbReference>